<evidence type="ECO:0000313" key="2">
    <source>
        <dbReference type="Proteomes" id="UP000829196"/>
    </source>
</evidence>
<keyword evidence="2" id="KW-1185">Reference proteome</keyword>
<comment type="caution">
    <text evidence="1">The sequence shown here is derived from an EMBL/GenBank/DDBJ whole genome shotgun (WGS) entry which is preliminary data.</text>
</comment>
<organism evidence="1 2">
    <name type="scientific">Dendrobium nobile</name>
    <name type="common">Orchid</name>
    <dbReference type="NCBI Taxonomy" id="94219"/>
    <lineage>
        <taxon>Eukaryota</taxon>
        <taxon>Viridiplantae</taxon>
        <taxon>Streptophyta</taxon>
        <taxon>Embryophyta</taxon>
        <taxon>Tracheophyta</taxon>
        <taxon>Spermatophyta</taxon>
        <taxon>Magnoliopsida</taxon>
        <taxon>Liliopsida</taxon>
        <taxon>Asparagales</taxon>
        <taxon>Orchidaceae</taxon>
        <taxon>Epidendroideae</taxon>
        <taxon>Malaxideae</taxon>
        <taxon>Dendrobiinae</taxon>
        <taxon>Dendrobium</taxon>
    </lineage>
</organism>
<name>A0A8T3CAH4_DENNO</name>
<dbReference type="EMBL" id="JAGYWB010000002">
    <property type="protein sequence ID" value="KAI0529229.1"/>
    <property type="molecule type" value="Genomic_DNA"/>
</dbReference>
<gene>
    <name evidence="1" type="ORF">KFK09_001776</name>
</gene>
<proteinExistence type="predicted"/>
<dbReference type="Proteomes" id="UP000829196">
    <property type="component" value="Unassembled WGS sequence"/>
</dbReference>
<dbReference type="AlphaFoldDB" id="A0A8T3CAH4"/>
<sequence length="133" mass="15098">MDFKMGLADQSWISVLHPLDLDKICDSYSDSKFLIEDGKFTILDAIFEKDFCLIDGALSFCLNEISFWWINLVWNQIGNLVDKVALLNGCSSLKSLEEFFGNCRTFLFGFFNSPESILGVGFVWCLTIEPEVS</sequence>
<protein>
    <submittedName>
        <fullName evidence="1">Uncharacterized protein</fullName>
    </submittedName>
</protein>
<reference evidence="1" key="1">
    <citation type="journal article" date="2022" name="Front. Genet.">
        <title>Chromosome-Scale Assembly of the Dendrobium nobile Genome Provides Insights Into the Molecular Mechanism of the Biosynthesis of the Medicinal Active Ingredient of Dendrobium.</title>
        <authorList>
            <person name="Xu Q."/>
            <person name="Niu S.-C."/>
            <person name="Li K.-L."/>
            <person name="Zheng P.-J."/>
            <person name="Zhang X.-J."/>
            <person name="Jia Y."/>
            <person name="Liu Y."/>
            <person name="Niu Y.-X."/>
            <person name="Yu L.-H."/>
            <person name="Chen D.-F."/>
            <person name="Zhang G.-Q."/>
        </authorList>
    </citation>
    <scope>NUCLEOTIDE SEQUENCE</scope>
    <source>
        <tissue evidence="1">Leaf</tissue>
    </source>
</reference>
<accession>A0A8T3CAH4</accession>
<evidence type="ECO:0000313" key="1">
    <source>
        <dbReference type="EMBL" id="KAI0529229.1"/>
    </source>
</evidence>